<name>A0AAD3SV65_NEPGR</name>
<dbReference type="EC" id="5.3.4.1" evidence="4"/>
<dbReference type="InterPro" id="IPR036249">
    <property type="entry name" value="Thioredoxin-like_sf"/>
</dbReference>
<keyword evidence="11" id="KW-0676">Redox-active center</keyword>
<dbReference type="CDD" id="cd02981">
    <property type="entry name" value="PDI_b_family"/>
    <property type="match status" value="1"/>
</dbReference>
<dbReference type="CDD" id="cd02995">
    <property type="entry name" value="PDI_a_PDI_a'_C"/>
    <property type="match status" value="1"/>
</dbReference>
<dbReference type="Pfam" id="PF00085">
    <property type="entry name" value="Thioredoxin"/>
    <property type="match status" value="2"/>
</dbReference>
<evidence type="ECO:0000256" key="1">
    <source>
        <dbReference type="ARBA" id="ARBA00001182"/>
    </source>
</evidence>
<dbReference type="GO" id="GO:0003756">
    <property type="term" value="F:protein disulfide isomerase activity"/>
    <property type="evidence" value="ECO:0007669"/>
    <property type="project" value="UniProtKB-EC"/>
</dbReference>
<dbReference type="FunFam" id="3.40.30.10:FF:000134">
    <property type="entry name" value="Protein disulfide-isomerase"/>
    <property type="match status" value="1"/>
</dbReference>
<dbReference type="Pfam" id="PF13848">
    <property type="entry name" value="Thioredoxin_6"/>
    <property type="match status" value="1"/>
</dbReference>
<comment type="caution">
    <text evidence="15">The sequence shown here is derived from an EMBL/GenBank/DDBJ whole genome shotgun (WGS) entry which is preliminary data.</text>
</comment>
<gene>
    <name evidence="15" type="ORF">Nepgr_019518</name>
</gene>
<comment type="catalytic activity">
    <reaction evidence="1">
        <text>Catalyzes the rearrangement of -S-S- bonds in proteins.</text>
        <dbReference type="EC" id="5.3.4.1"/>
    </reaction>
</comment>
<evidence type="ECO:0000256" key="2">
    <source>
        <dbReference type="ARBA" id="ARBA00004319"/>
    </source>
</evidence>
<evidence type="ECO:0000259" key="14">
    <source>
        <dbReference type="PROSITE" id="PS51352"/>
    </source>
</evidence>
<keyword evidence="6" id="KW-0677">Repeat</keyword>
<dbReference type="FunFam" id="3.40.30.10:FF:000042">
    <property type="entry name" value="protein disulfide-isomerase A2"/>
    <property type="match status" value="1"/>
</dbReference>
<comment type="subcellular location">
    <subcellularLocation>
        <location evidence="2">Endoplasmic reticulum lumen</location>
    </subcellularLocation>
</comment>
<dbReference type="GO" id="GO:0006457">
    <property type="term" value="P:protein folding"/>
    <property type="evidence" value="ECO:0007669"/>
    <property type="project" value="TreeGrafter"/>
</dbReference>
<feature type="domain" description="Thioredoxin" evidence="14">
    <location>
        <begin position="398"/>
        <end position="526"/>
    </location>
</feature>
<evidence type="ECO:0000256" key="12">
    <source>
        <dbReference type="ARBA" id="ARBA00054003"/>
    </source>
</evidence>
<evidence type="ECO:0000256" key="10">
    <source>
        <dbReference type="ARBA" id="ARBA00023235"/>
    </source>
</evidence>
<evidence type="ECO:0000256" key="13">
    <source>
        <dbReference type="SAM" id="SignalP"/>
    </source>
</evidence>
<feature type="chain" id="PRO_5042150947" description="protein disulfide-isomerase" evidence="13">
    <location>
        <begin position="31"/>
        <end position="536"/>
    </location>
</feature>
<evidence type="ECO:0000256" key="3">
    <source>
        <dbReference type="ARBA" id="ARBA00006347"/>
    </source>
</evidence>
<evidence type="ECO:0000256" key="9">
    <source>
        <dbReference type="ARBA" id="ARBA00023180"/>
    </source>
</evidence>
<dbReference type="PROSITE" id="PS51352">
    <property type="entry name" value="THIOREDOXIN_2"/>
    <property type="match status" value="2"/>
</dbReference>
<dbReference type="FunFam" id="3.40.30.10:FF:000201">
    <property type="entry name" value="Protein disulfide isomerase-like 1-5"/>
    <property type="match status" value="1"/>
</dbReference>
<dbReference type="Proteomes" id="UP001279734">
    <property type="component" value="Unassembled WGS sequence"/>
</dbReference>
<proteinExistence type="inferred from homology"/>
<dbReference type="GO" id="GO:0005788">
    <property type="term" value="C:endoplasmic reticulum lumen"/>
    <property type="evidence" value="ECO:0007669"/>
    <property type="project" value="UniProtKB-SubCell"/>
</dbReference>
<comment type="similarity">
    <text evidence="3">Belongs to the protein disulfide isomerase family.</text>
</comment>
<keyword evidence="8" id="KW-1015">Disulfide bond</keyword>
<evidence type="ECO:0000256" key="8">
    <source>
        <dbReference type="ARBA" id="ARBA00023157"/>
    </source>
</evidence>
<evidence type="ECO:0000256" key="11">
    <source>
        <dbReference type="ARBA" id="ARBA00023284"/>
    </source>
</evidence>
<organism evidence="15 16">
    <name type="scientific">Nepenthes gracilis</name>
    <name type="common">Slender pitcher plant</name>
    <dbReference type="NCBI Taxonomy" id="150966"/>
    <lineage>
        <taxon>Eukaryota</taxon>
        <taxon>Viridiplantae</taxon>
        <taxon>Streptophyta</taxon>
        <taxon>Embryophyta</taxon>
        <taxon>Tracheophyta</taxon>
        <taxon>Spermatophyta</taxon>
        <taxon>Magnoliopsida</taxon>
        <taxon>eudicotyledons</taxon>
        <taxon>Gunneridae</taxon>
        <taxon>Pentapetalae</taxon>
        <taxon>Caryophyllales</taxon>
        <taxon>Nepenthaceae</taxon>
        <taxon>Nepenthes</taxon>
    </lineage>
</organism>
<protein>
    <recommendedName>
        <fullName evidence="4">protein disulfide-isomerase</fullName>
        <ecNumber evidence="4">5.3.4.1</ecNumber>
    </recommendedName>
</protein>
<evidence type="ECO:0000256" key="6">
    <source>
        <dbReference type="ARBA" id="ARBA00022737"/>
    </source>
</evidence>
<keyword evidence="9" id="KW-0325">Glycoprotein</keyword>
<dbReference type="AlphaFoldDB" id="A0AAD3SV65"/>
<dbReference type="CDD" id="cd02982">
    <property type="entry name" value="PDI_b'_family"/>
    <property type="match status" value="1"/>
</dbReference>
<dbReference type="CDD" id="cd02961">
    <property type="entry name" value="PDI_a_family"/>
    <property type="match status" value="1"/>
</dbReference>
<comment type="function">
    <text evidence="12">Acts as a protein-folding catalyst that interacts with nascent polypeptides to catalyze the formation, isomerization, and reduction or oxidation of disulfide bonds.</text>
</comment>
<sequence>MPTLLNPSSKFIYSSLIVLLLLSSLLSLDASAPNNGETKEDDDLEAIEELIAIDEQEEKHQPERGPSTEAHVLSKAQRVVVELNNDNTKRILSENEFVLVLGYAPWCPRSAELMPRFAEAANSLTELGTSLLMAKLDADRYPKTASSLEIKGYPTLLLFINGTSQPYTGGFTAEDIVIWARKKTGEPVIRLSSVTEAQEFVKKHSAFAIGLFENFEGPQYEEFVKAAISDNETQFVETNSIEIAELLYPDIKLTNLFLGLVKSEPERYTMFEGPLEMDRILQFLEFNKFPLITTLTELTSMKVYSSPVKLQVYVFVDPDDFKTLVEPLQEVARKFKSKIMFLYVNIRDDNLAKPFLTLLGLEESEQTVVAAFDNKISTKYLLESEPMPSHIEEFCSGILQGTLSPHFKSQPEPDNKDASVQIAVGKTFDALVLSSSKNILLEVHTPWCINCDVLSKQVEKLAKHFKGLDNLIFVKIDASANEHPKLQVTDYPALLFYPAADKTTPVKLSTKSSLKDLAAFIKENVRAGEHETKDEL</sequence>
<evidence type="ECO:0000256" key="7">
    <source>
        <dbReference type="ARBA" id="ARBA00022824"/>
    </source>
</evidence>
<evidence type="ECO:0000256" key="4">
    <source>
        <dbReference type="ARBA" id="ARBA00012723"/>
    </source>
</evidence>
<dbReference type="Gene3D" id="3.40.30.10">
    <property type="entry name" value="Glutaredoxin"/>
    <property type="match status" value="4"/>
</dbReference>
<reference evidence="15" key="1">
    <citation type="submission" date="2023-05" db="EMBL/GenBank/DDBJ databases">
        <title>Nepenthes gracilis genome sequencing.</title>
        <authorList>
            <person name="Fukushima K."/>
        </authorList>
    </citation>
    <scope>NUCLEOTIDE SEQUENCE</scope>
    <source>
        <strain evidence="15">SING2019-196</strain>
    </source>
</reference>
<dbReference type="PANTHER" id="PTHR18929">
    <property type="entry name" value="PROTEIN DISULFIDE ISOMERASE"/>
    <property type="match status" value="1"/>
</dbReference>
<dbReference type="InterPro" id="IPR013766">
    <property type="entry name" value="Thioredoxin_domain"/>
</dbReference>
<dbReference type="SUPFAM" id="SSF52833">
    <property type="entry name" value="Thioredoxin-like"/>
    <property type="match status" value="4"/>
</dbReference>
<evidence type="ECO:0000313" key="16">
    <source>
        <dbReference type="Proteomes" id="UP001279734"/>
    </source>
</evidence>
<evidence type="ECO:0000313" key="15">
    <source>
        <dbReference type="EMBL" id="GMH17677.1"/>
    </source>
</evidence>
<keyword evidence="10" id="KW-0413">Isomerase</keyword>
<dbReference type="PANTHER" id="PTHR18929:SF189">
    <property type="entry name" value="PROTEIN DISULFIDE ISOMERASE-LIKE 1-5-RELATED"/>
    <property type="match status" value="1"/>
</dbReference>
<evidence type="ECO:0000256" key="5">
    <source>
        <dbReference type="ARBA" id="ARBA00022729"/>
    </source>
</evidence>
<keyword evidence="16" id="KW-1185">Reference proteome</keyword>
<accession>A0AAD3SV65</accession>
<feature type="signal peptide" evidence="13">
    <location>
        <begin position="1"/>
        <end position="30"/>
    </location>
</feature>
<keyword evidence="7" id="KW-0256">Endoplasmic reticulum</keyword>
<dbReference type="FunFam" id="3.40.30.10:FF:000204">
    <property type="entry name" value="Protein disulfide isomerase-like 1-6"/>
    <property type="match status" value="1"/>
</dbReference>
<keyword evidence="5 13" id="KW-0732">Signal</keyword>
<dbReference type="EMBL" id="BSYO01000018">
    <property type="protein sequence ID" value="GMH17677.1"/>
    <property type="molecule type" value="Genomic_DNA"/>
</dbReference>
<feature type="domain" description="Thioredoxin" evidence="14">
    <location>
        <begin position="26"/>
        <end position="185"/>
    </location>
</feature>
<dbReference type="GO" id="GO:0034976">
    <property type="term" value="P:response to endoplasmic reticulum stress"/>
    <property type="evidence" value="ECO:0007669"/>
    <property type="project" value="TreeGrafter"/>
</dbReference>